<name>A0A4C1UTY9_EUMVA</name>
<organism evidence="1 2">
    <name type="scientific">Eumeta variegata</name>
    <name type="common">Bagworm moth</name>
    <name type="synonym">Eumeta japonica</name>
    <dbReference type="NCBI Taxonomy" id="151549"/>
    <lineage>
        <taxon>Eukaryota</taxon>
        <taxon>Metazoa</taxon>
        <taxon>Ecdysozoa</taxon>
        <taxon>Arthropoda</taxon>
        <taxon>Hexapoda</taxon>
        <taxon>Insecta</taxon>
        <taxon>Pterygota</taxon>
        <taxon>Neoptera</taxon>
        <taxon>Endopterygota</taxon>
        <taxon>Lepidoptera</taxon>
        <taxon>Glossata</taxon>
        <taxon>Ditrysia</taxon>
        <taxon>Tineoidea</taxon>
        <taxon>Psychidae</taxon>
        <taxon>Oiketicinae</taxon>
        <taxon>Eumeta</taxon>
    </lineage>
</organism>
<comment type="caution">
    <text evidence="1">The sequence shown here is derived from an EMBL/GenBank/DDBJ whole genome shotgun (WGS) entry which is preliminary data.</text>
</comment>
<keyword evidence="2" id="KW-1185">Reference proteome</keyword>
<reference evidence="1 2" key="1">
    <citation type="journal article" date="2019" name="Commun. Biol.">
        <title>The bagworm genome reveals a unique fibroin gene that provides high tensile strength.</title>
        <authorList>
            <person name="Kono N."/>
            <person name="Nakamura H."/>
            <person name="Ohtoshi R."/>
            <person name="Tomita M."/>
            <person name="Numata K."/>
            <person name="Arakawa K."/>
        </authorList>
    </citation>
    <scope>NUCLEOTIDE SEQUENCE [LARGE SCALE GENOMIC DNA]</scope>
</reference>
<dbReference type="Proteomes" id="UP000299102">
    <property type="component" value="Unassembled WGS sequence"/>
</dbReference>
<dbReference type="EMBL" id="BGZK01000218">
    <property type="protein sequence ID" value="GBP29284.1"/>
    <property type="molecule type" value="Genomic_DNA"/>
</dbReference>
<evidence type="ECO:0000313" key="2">
    <source>
        <dbReference type="Proteomes" id="UP000299102"/>
    </source>
</evidence>
<dbReference type="AlphaFoldDB" id="A0A4C1UTY9"/>
<proteinExistence type="predicted"/>
<evidence type="ECO:0000313" key="1">
    <source>
        <dbReference type="EMBL" id="GBP29284.1"/>
    </source>
</evidence>
<gene>
    <name evidence="1" type="ORF">EVAR_78978_1</name>
</gene>
<sequence>MNLHPHEINVCGHVVGAVEALLNLTRTGKSILASISLAGAVRTYAPTHRHSTRTCVRLRPVQSGEGARPAAHGHRFVYQVKPSVSQLSHDDGPTPPIHSGPMCKAYLRFKPLHLQQKIVGSLPRLHLCRRRDGENNDKMKENMNFFHHVRERTHRYAQRAYTRVDDDVVARQGLRGLALLPRGPGVALRANNR</sequence>
<accession>A0A4C1UTY9</accession>
<protein>
    <submittedName>
        <fullName evidence="1">Uncharacterized protein</fullName>
    </submittedName>
</protein>